<feature type="region of interest" description="Disordered" evidence="2">
    <location>
        <begin position="188"/>
        <end position="227"/>
    </location>
</feature>
<dbReference type="InterPro" id="IPR051324">
    <property type="entry name" value="Stress/Tellurium_Resist"/>
</dbReference>
<dbReference type="PANTHER" id="PTHR32097:SF4">
    <property type="entry name" value="GENERAL STRESS PROTEIN 16U"/>
    <property type="match status" value="1"/>
</dbReference>
<name>A0ABU2S409_9ACTN</name>
<dbReference type="CDD" id="cd06974">
    <property type="entry name" value="TerD_like"/>
    <property type="match status" value="1"/>
</dbReference>
<evidence type="ECO:0000313" key="5">
    <source>
        <dbReference type="Proteomes" id="UP001183615"/>
    </source>
</evidence>
<dbReference type="Pfam" id="PF02342">
    <property type="entry name" value="TerD"/>
    <property type="match status" value="1"/>
</dbReference>
<proteinExistence type="inferred from homology"/>
<gene>
    <name evidence="4" type="ORF">RM779_14165</name>
</gene>
<accession>A0ABU2S409</accession>
<evidence type="ECO:0000256" key="1">
    <source>
        <dbReference type="ARBA" id="ARBA00008775"/>
    </source>
</evidence>
<comment type="caution">
    <text evidence="4">The sequence shown here is derived from an EMBL/GenBank/DDBJ whole genome shotgun (WGS) entry which is preliminary data.</text>
</comment>
<keyword evidence="5" id="KW-1185">Reference proteome</keyword>
<sequence length="227" mass="24015">MTHGLERGATIHLPFTALRAVLRWTPTASGARRPVPDLDLSALLLDASGRVRSEGDFVFYNQPRHPSGLVRRLPKRRDAEGLRDTVEADLARLETSVTRVVLAASADGGFEAEASRPRLLLHGAAGRADGGAGAAAPLAVLPLTPRPGETAVVCGEVLRGARGWEFRATGRGYRGGLVALAADFGITATGHPPPRDPRTAPLTYGYPQPDPAFTLPPQGPQFLPARS</sequence>
<evidence type="ECO:0000313" key="4">
    <source>
        <dbReference type="EMBL" id="MDT0443726.1"/>
    </source>
</evidence>
<dbReference type="Proteomes" id="UP001183615">
    <property type="component" value="Unassembled WGS sequence"/>
</dbReference>
<dbReference type="InterPro" id="IPR003325">
    <property type="entry name" value="TerD"/>
</dbReference>
<evidence type="ECO:0000256" key="2">
    <source>
        <dbReference type="SAM" id="MobiDB-lite"/>
    </source>
</evidence>
<evidence type="ECO:0000259" key="3">
    <source>
        <dbReference type="Pfam" id="PF02342"/>
    </source>
</evidence>
<dbReference type="PANTHER" id="PTHR32097">
    <property type="entry name" value="CAMP-BINDING PROTEIN 1-RELATED"/>
    <property type="match status" value="1"/>
</dbReference>
<dbReference type="Gene3D" id="2.60.60.30">
    <property type="entry name" value="sav2460 like domains"/>
    <property type="match status" value="1"/>
</dbReference>
<comment type="similarity">
    <text evidence="1">Belongs to the CAPAB/TerDEXZ family.</text>
</comment>
<dbReference type="RefSeq" id="WP_311618038.1">
    <property type="nucleotide sequence ID" value="NZ_JAVREV010000007.1"/>
</dbReference>
<protein>
    <submittedName>
        <fullName evidence="4">TerD family protein</fullName>
    </submittedName>
</protein>
<feature type="domain" description="TerD" evidence="3">
    <location>
        <begin position="1"/>
        <end position="184"/>
    </location>
</feature>
<organism evidence="4 5">
    <name type="scientific">Streptomyces johnsoniae</name>
    <dbReference type="NCBI Taxonomy" id="3075532"/>
    <lineage>
        <taxon>Bacteria</taxon>
        <taxon>Bacillati</taxon>
        <taxon>Actinomycetota</taxon>
        <taxon>Actinomycetes</taxon>
        <taxon>Kitasatosporales</taxon>
        <taxon>Streptomycetaceae</taxon>
        <taxon>Streptomyces</taxon>
    </lineage>
</organism>
<dbReference type="EMBL" id="JAVREV010000007">
    <property type="protein sequence ID" value="MDT0443726.1"/>
    <property type="molecule type" value="Genomic_DNA"/>
</dbReference>
<reference evidence="5" key="1">
    <citation type="submission" date="2023-07" db="EMBL/GenBank/DDBJ databases">
        <title>30 novel species of actinomycetes from the DSMZ collection.</title>
        <authorList>
            <person name="Nouioui I."/>
        </authorList>
    </citation>
    <scope>NUCLEOTIDE SEQUENCE [LARGE SCALE GENOMIC DNA]</scope>
    <source>
        <strain evidence="5">DSM 41886</strain>
    </source>
</reference>